<feature type="region of interest" description="Disordered" evidence="1">
    <location>
        <begin position="188"/>
        <end position="207"/>
    </location>
</feature>
<evidence type="ECO:0000313" key="2">
    <source>
        <dbReference type="EMBL" id="PSR81605.1"/>
    </source>
</evidence>
<feature type="compositionally biased region" description="Low complexity" evidence="1">
    <location>
        <begin position="190"/>
        <end position="207"/>
    </location>
</feature>
<sequence>HTDSHVAAEEAAFSAFLDGTSVTASKEAAISNAPWETANETSSQEPSYTAHEPLHSVANSTAQQQQQDGAEVVQLLLQVDEDGPGVDDQMQIDSETLDNLRRALFETGASTQIPASIWNNMLNFIPDFLREDDAHSTQAVKASSMNLGVADRAEASQLWLEEWNRVLTSYTDEVWGDLGNLAQAARTEIQQSRSQPPSQRTEPRAVRQLQSVLRRVRA</sequence>
<reference evidence="2 3" key="1">
    <citation type="journal article" date="2018" name="Mycol. Prog.">
        <title>Coniella lustricola, a new species from submerged detritus.</title>
        <authorList>
            <person name="Raudabaugh D.B."/>
            <person name="Iturriaga T."/>
            <person name="Carver A."/>
            <person name="Mondo S."/>
            <person name="Pangilinan J."/>
            <person name="Lipzen A."/>
            <person name="He G."/>
            <person name="Amirebrahimi M."/>
            <person name="Grigoriev I.V."/>
            <person name="Miller A.N."/>
        </authorList>
    </citation>
    <scope>NUCLEOTIDE SEQUENCE [LARGE SCALE GENOMIC DNA]</scope>
    <source>
        <strain evidence="2 3">B22-T-1</strain>
    </source>
</reference>
<feature type="non-terminal residue" evidence="2">
    <location>
        <position position="218"/>
    </location>
</feature>
<accession>A0A2T3A2H7</accession>
<keyword evidence="3" id="KW-1185">Reference proteome</keyword>
<dbReference type="STRING" id="2025994.A0A2T3A2H7"/>
<proteinExistence type="predicted"/>
<name>A0A2T3A2H7_9PEZI</name>
<organism evidence="2 3">
    <name type="scientific">Coniella lustricola</name>
    <dbReference type="NCBI Taxonomy" id="2025994"/>
    <lineage>
        <taxon>Eukaryota</taxon>
        <taxon>Fungi</taxon>
        <taxon>Dikarya</taxon>
        <taxon>Ascomycota</taxon>
        <taxon>Pezizomycotina</taxon>
        <taxon>Sordariomycetes</taxon>
        <taxon>Sordariomycetidae</taxon>
        <taxon>Diaporthales</taxon>
        <taxon>Schizoparmaceae</taxon>
        <taxon>Coniella</taxon>
    </lineage>
</organism>
<dbReference type="EMBL" id="KZ678498">
    <property type="protein sequence ID" value="PSR81605.1"/>
    <property type="molecule type" value="Genomic_DNA"/>
</dbReference>
<feature type="non-terminal residue" evidence="2">
    <location>
        <position position="1"/>
    </location>
</feature>
<protein>
    <submittedName>
        <fullName evidence="2">Uncharacterized protein</fullName>
    </submittedName>
</protein>
<gene>
    <name evidence="2" type="ORF">BD289DRAFT_343807</name>
</gene>
<evidence type="ECO:0000313" key="3">
    <source>
        <dbReference type="Proteomes" id="UP000241462"/>
    </source>
</evidence>
<evidence type="ECO:0000256" key="1">
    <source>
        <dbReference type="SAM" id="MobiDB-lite"/>
    </source>
</evidence>
<dbReference type="Proteomes" id="UP000241462">
    <property type="component" value="Unassembled WGS sequence"/>
</dbReference>
<dbReference type="InParanoid" id="A0A2T3A2H7"/>
<dbReference type="AlphaFoldDB" id="A0A2T3A2H7"/>
<dbReference type="OrthoDB" id="5337545at2759"/>